<dbReference type="EMBL" id="LPEQ01000048">
    <property type="protein sequence ID" value="KVV51420.1"/>
    <property type="molecule type" value="Genomic_DNA"/>
</dbReference>
<dbReference type="PANTHER" id="PTHR43639:SF1">
    <property type="entry name" value="SHORT-CHAIN DEHYDROGENASE_REDUCTASE FAMILY PROTEIN"/>
    <property type="match status" value="1"/>
</dbReference>
<comment type="caution">
    <text evidence="4">The sequence shown here is derived from an EMBL/GenBank/DDBJ whole genome shotgun (WGS) entry which is preliminary data.</text>
</comment>
<dbReference type="InterPro" id="IPR002347">
    <property type="entry name" value="SDR_fam"/>
</dbReference>
<name>A0A105VP82_9BURK</name>
<dbReference type="PANTHER" id="PTHR43639">
    <property type="entry name" value="OXIDOREDUCTASE, SHORT-CHAIN DEHYDROGENASE/REDUCTASE FAMILY (AFU_ORTHOLOGUE AFUA_5G02870)"/>
    <property type="match status" value="1"/>
</dbReference>
<dbReference type="Pfam" id="PF13561">
    <property type="entry name" value="adh_short_C2"/>
    <property type="match status" value="1"/>
</dbReference>
<dbReference type="PROSITE" id="PS51257">
    <property type="entry name" value="PROKAR_LIPOPROTEIN"/>
    <property type="match status" value="1"/>
</dbReference>
<organism evidence="4 5">
    <name type="scientific">Burkholderia territorii</name>
    <dbReference type="NCBI Taxonomy" id="1503055"/>
    <lineage>
        <taxon>Bacteria</taxon>
        <taxon>Pseudomonadati</taxon>
        <taxon>Pseudomonadota</taxon>
        <taxon>Betaproteobacteria</taxon>
        <taxon>Burkholderiales</taxon>
        <taxon>Burkholderiaceae</taxon>
        <taxon>Burkholderia</taxon>
        <taxon>Burkholderia cepacia complex</taxon>
    </lineage>
</organism>
<protein>
    <submittedName>
        <fullName evidence="4">7-alpha-hydroxysteroid dehydrogenase</fullName>
    </submittedName>
</protein>
<dbReference type="InterPro" id="IPR020904">
    <property type="entry name" value="Sc_DH/Rdtase_CS"/>
</dbReference>
<dbReference type="RefSeq" id="WP_060104360.1">
    <property type="nucleotide sequence ID" value="NZ_LPEQ01000048.1"/>
</dbReference>
<dbReference type="FunFam" id="3.40.50.720:FF:000084">
    <property type="entry name" value="Short-chain dehydrogenase reductase"/>
    <property type="match status" value="1"/>
</dbReference>
<dbReference type="InterPro" id="IPR057326">
    <property type="entry name" value="KR_dom"/>
</dbReference>
<dbReference type="CDD" id="cd05233">
    <property type="entry name" value="SDR_c"/>
    <property type="match status" value="1"/>
</dbReference>
<accession>A0A105VP82</accession>
<dbReference type="PROSITE" id="PS00061">
    <property type="entry name" value="ADH_SHORT"/>
    <property type="match status" value="1"/>
</dbReference>
<gene>
    <name evidence="4" type="ORF">WT27_29395</name>
</gene>
<dbReference type="GO" id="GO:0016491">
    <property type="term" value="F:oxidoreductase activity"/>
    <property type="evidence" value="ECO:0007669"/>
    <property type="project" value="UniProtKB-KW"/>
</dbReference>
<dbReference type="Proteomes" id="UP000062317">
    <property type="component" value="Unassembled WGS sequence"/>
</dbReference>
<comment type="similarity">
    <text evidence="1">Belongs to the short-chain dehydrogenases/reductases (SDR) family.</text>
</comment>
<evidence type="ECO:0000256" key="2">
    <source>
        <dbReference type="ARBA" id="ARBA00023002"/>
    </source>
</evidence>
<dbReference type="PRINTS" id="PR00081">
    <property type="entry name" value="GDHRDH"/>
</dbReference>
<evidence type="ECO:0000259" key="3">
    <source>
        <dbReference type="SMART" id="SM00822"/>
    </source>
</evidence>
<dbReference type="SUPFAM" id="SSF51735">
    <property type="entry name" value="NAD(P)-binding Rossmann-fold domains"/>
    <property type="match status" value="1"/>
</dbReference>
<keyword evidence="5" id="KW-1185">Reference proteome</keyword>
<sequence>MRSPLPLAGRTALVTGGAGGIGAACAHALVADGAAVVLMGRRRDALERARRHLVDALPGSRVEVHVGDACAAADLQAALDTAWALDRRLDIVVPTVGGAGFRPLLMHDADSFRAEIELNLHSAFAAIRHAAPRLADSGGGSIVCISSTAARINFRWLTAYCAGKAALEALVRGAAEELAGARIRVNAVRPGLTRSEATAPMFGDRALVDSFLEQIPLGTLGEPEAIACAVRYLAGPESGWVTGQSFAVDGGHELRANPRVDATIAQIYGAGALDAVRAGRAPGTA</sequence>
<dbReference type="Gene3D" id="3.40.50.720">
    <property type="entry name" value="NAD(P)-binding Rossmann-like Domain"/>
    <property type="match status" value="1"/>
</dbReference>
<reference evidence="4 5" key="1">
    <citation type="submission" date="2015-11" db="EMBL/GenBank/DDBJ databases">
        <title>Expanding the genomic diversity of Burkholderia species for the development of highly accurate diagnostics.</title>
        <authorList>
            <person name="Sahl J."/>
            <person name="Keim P."/>
            <person name="Wagner D."/>
        </authorList>
    </citation>
    <scope>NUCLEOTIDE SEQUENCE [LARGE SCALE GENOMIC DNA]</scope>
    <source>
        <strain evidence="4 5">MSMB1301WGS</strain>
    </source>
</reference>
<dbReference type="AlphaFoldDB" id="A0A105VP82"/>
<feature type="domain" description="Ketoreductase" evidence="3">
    <location>
        <begin position="10"/>
        <end position="193"/>
    </location>
</feature>
<dbReference type="InterPro" id="IPR036291">
    <property type="entry name" value="NAD(P)-bd_dom_sf"/>
</dbReference>
<keyword evidence="2" id="KW-0560">Oxidoreductase</keyword>
<proteinExistence type="inferred from homology"/>
<dbReference type="SMART" id="SM00822">
    <property type="entry name" value="PKS_KR"/>
    <property type="match status" value="1"/>
</dbReference>
<evidence type="ECO:0000256" key="1">
    <source>
        <dbReference type="ARBA" id="ARBA00006484"/>
    </source>
</evidence>
<evidence type="ECO:0000313" key="5">
    <source>
        <dbReference type="Proteomes" id="UP000062317"/>
    </source>
</evidence>
<evidence type="ECO:0000313" key="4">
    <source>
        <dbReference type="EMBL" id="KVV51420.1"/>
    </source>
</evidence>